<dbReference type="Gene3D" id="3.40.50.150">
    <property type="entry name" value="Vaccinia Virus protein VP39"/>
    <property type="match status" value="1"/>
</dbReference>
<dbReference type="GO" id="GO:0008757">
    <property type="term" value="F:S-adenosylmethionine-dependent methyltransferase activity"/>
    <property type="evidence" value="ECO:0007669"/>
    <property type="project" value="UniProtKB-ARBA"/>
</dbReference>
<keyword evidence="2" id="KW-1185">Reference proteome</keyword>
<dbReference type="EMBL" id="SGPL01000493">
    <property type="protein sequence ID" value="THH11875.1"/>
    <property type="molecule type" value="Genomic_DNA"/>
</dbReference>
<dbReference type="Proteomes" id="UP000310158">
    <property type="component" value="Unassembled WGS sequence"/>
</dbReference>
<sequence>MDEFGKPYVRVSSRPDHNQLTAIDSQSQIIRQALLSPSPQVFLLYTRLASLKPADGNDGRPFRGLGCVDSKTDNLSVKLEINPPAAAAPSTVKLTGRSRSAKSKGKVRKDESKILEFELAQDGSALRHRSGDTGSVLWRARAGTGLLSMVLGPLVRRYTATDLPELIPLIRKNISRAVPPSSSSHAYMIAAESLDWTLPAHRQLPHETLSDPPDLLLVVDCIYHPSLIPPLIDTLTTLAVPQRTAVLVLAELRAEDVIREFLERWVGGKGWEVWSVGGGHEDGMMGARFGMWVGWREV</sequence>
<dbReference type="PANTHER" id="PTHR14614">
    <property type="entry name" value="HEPATOCELLULAR CARCINOMA-ASSOCIATED ANTIGEN"/>
    <property type="match status" value="1"/>
</dbReference>
<accession>A0A4S4LJ88</accession>
<dbReference type="Pfam" id="PF10294">
    <property type="entry name" value="Methyltransf_16"/>
    <property type="match status" value="1"/>
</dbReference>
<reference evidence="1 2" key="1">
    <citation type="submission" date="2019-02" db="EMBL/GenBank/DDBJ databases">
        <title>Genome sequencing of the rare red list fungi Bondarzewia mesenterica.</title>
        <authorList>
            <person name="Buettner E."/>
            <person name="Kellner H."/>
        </authorList>
    </citation>
    <scope>NUCLEOTIDE SEQUENCE [LARGE SCALE GENOMIC DNA]</scope>
    <source>
        <strain evidence="1 2">DSM 108281</strain>
    </source>
</reference>
<dbReference type="OrthoDB" id="2529286at2759"/>
<gene>
    <name evidence="1" type="ORF">EW146_g7904</name>
</gene>
<organism evidence="1 2">
    <name type="scientific">Bondarzewia mesenterica</name>
    <dbReference type="NCBI Taxonomy" id="1095465"/>
    <lineage>
        <taxon>Eukaryota</taxon>
        <taxon>Fungi</taxon>
        <taxon>Dikarya</taxon>
        <taxon>Basidiomycota</taxon>
        <taxon>Agaricomycotina</taxon>
        <taxon>Agaricomycetes</taxon>
        <taxon>Russulales</taxon>
        <taxon>Bondarzewiaceae</taxon>
        <taxon>Bondarzewia</taxon>
    </lineage>
</organism>
<proteinExistence type="predicted"/>
<dbReference type="PANTHER" id="PTHR14614:SF109">
    <property type="entry name" value="RIBOSOMAL LYSINE N-METHYLTRANSFERASE 5"/>
    <property type="match status" value="1"/>
</dbReference>
<dbReference type="GO" id="GO:0005829">
    <property type="term" value="C:cytosol"/>
    <property type="evidence" value="ECO:0007669"/>
    <property type="project" value="TreeGrafter"/>
</dbReference>
<dbReference type="AlphaFoldDB" id="A0A4S4LJ88"/>
<protein>
    <submittedName>
        <fullName evidence="1">Uncharacterized protein</fullName>
    </submittedName>
</protein>
<dbReference type="InterPro" id="IPR029063">
    <property type="entry name" value="SAM-dependent_MTases_sf"/>
</dbReference>
<evidence type="ECO:0000313" key="2">
    <source>
        <dbReference type="Proteomes" id="UP000310158"/>
    </source>
</evidence>
<name>A0A4S4LJ88_9AGAM</name>
<dbReference type="InterPro" id="IPR019410">
    <property type="entry name" value="Methyltransf_16"/>
</dbReference>
<evidence type="ECO:0000313" key="1">
    <source>
        <dbReference type="EMBL" id="THH11875.1"/>
    </source>
</evidence>
<comment type="caution">
    <text evidence="1">The sequence shown here is derived from an EMBL/GenBank/DDBJ whole genome shotgun (WGS) entry which is preliminary data.</text>
</comment>
<dbReference type="GO" id="GO:0032991">
    <property type="term" value="C:protein-containing complex"/>
    <property type="evidence" value="ECO:0007669"/>
    <property type="project" value="TreeGrafter"/>
</dbReference>